<evidence type="ECO:0000256" key="1">
    <source>
        <dbReference type="SAM" id="MobiDB-lite"/>
    </source>
</evidence>
<feature type="chain" id="PRO_5013053221" evidence="2">
    <location>
        <begin position="21"/>
        <end position="210"/>
    </location>
</feature>
<dbReference type="SUPFAM" id="SSF57362">
    <property type="entry name" value="BPTI-like"/>
    <property type="match status" value="1"/>
</dbReference>
<dbReference type="Gene3D" id="4.10.410.10">
    <property type="entry name" value="Pancreatic trypsin inhibitor Kunitz domain"/>
    <property type="match status" value="1"/>
</dbReference>
<proteinExistence type="predicted"/>
<feature type="signal peptide" evidence="2">
    <location>
        <begin position="1"/>
        <end position="20"/>
    </location>
</feature>
<dbReference type="PROSITE" id="PS50279">
    <property type="entry name" value="BPTI_KUNITZ_2"/>
    <property type="match status" value="1"/>
</dbReference>
<dbReference type="SMART" id="SM00131">
    <property type="entry name" value="KU"/>
    <property type="match status" value="1"/>
</dbReference>
<dbReference type="Pfam" id="PF00014">
    <property type="entry name" value="Kunitz_BPTI"/>
    <property type="match status" value="1"/>
</dbReference>
<name>A0A224Y1H2_9ACAR</name>
<feature type="compositionally biased region" description="Polar residues" evidence="1">
    <location>
        <begin position="45"/>
        <end position="62"/>
    </location>
</feature>
<reference evidence="4" key="1">
    <citation type="journal article" date="2017" name="Parasit. Vectors">
        <title>Sialotranscriptomics of Rhipicephalus zambeziensis reveals intricate expression profiles of secretory proteins and suggests tight temporal transcriptional regulation during blood-feeding.</title>
        <authorList>
            <person name="de Castro M.H."/>
            <person name="de Klerk D."/>
            <person name="Pienaar R."/>
            <person name="Rees D.J.G."/>
            <person name="Mans B.J."/>
        </authorList>
    </citation>
    <scope>NUCLEOTIDE SEQUENCE</scope>
    <source>
        <tissue evidence="4">Salivary glands</tissue>
    </source>
</reference>
<keyword evidence="2" id="KW-0732">Signal</keyword>
<feature type="region of interest" description="Disordered" evidence="1">
    <location>
        <begin position="23"/>
        <end position="125"/>
    </location>
</feature>
<evidence type="ECO:0000313" key="4">
    <source>
        <dbReference type="EMBL" id="MAA11426.1"/>
    </source>
</evidence>
<feature type="domain" description="BPTI/Kunitz inhibitor" evidence="3">
    <location>
        <begin position="137"/>
        <end position="189"/>
    </location>
</feature>
<dbReference type="InterPro" id="IPR002223">
    <property type="entry name" value="Kunitz_BPTI"/>
</dbReference>
<dbReference type="EMBL" id="GFPF01000280">
    <property type="protein sequence ID" value="MAA11426.1"/>
    <property type="molecule type" value="Transcribed_RNA"/>
</dbReference>
<evidence type="ECO:0000259" key="3">
    <source>
        <dbReference type="PROSITE" id="PS50279"/>
    </source>
</evidence>
<feature type="compositionally biased region" description="Low complexity" evidence="1">
    <location>
        <begin position="34"/>
        <end position="44"/>
    </location>
</feature>
<dbReference type="AlphaFoldDB" id="A0A224Y1H2"/>
<accession>A0A224Y1H2</accession>
<feature type="compositionally biased region" description="Polar residues" evidence="1">
    <location>
        <begin position="76"/>
        <end position="109"/>
    </location>
</feature>
<organism evidence="4">
    <name type="scientific">Rhipicephalus zambeziensis</name>
    <dbReference type="NCBI Taxonomy" id="60191"/>
    <lineage>
        <taxon>Eukaryota</taxon>
        <taxon>Metazoa</taxon>
        <taxon>Ecdysozoa</taxon>
        <taxon>Arthropoda</taxon>
        <taxon>Chelicerata</taxon>
        <taxon>Arachnida</taxon>
        <taxon>Acari</taxon>
        <taxon>Parasitiformes</taxon>
        <taxon>Ixodida</taxon>
        <taxon>Ixodoidea</taxon>
        <taxon>Ixodidae</taxon>
        <taxon>Rhipicephalinae</taxon>
        <taxon>Rhipicephalus</taxon>
        <taxon>Rhipicephalus</taxon>
    </lineage>
</organism>
<protein>
    <submittedName>
        <fullName evidence="4">Anticoagulant protein rhipilin 1</fullName>
    </submittedName>
</protein>
<sequence length="210" mass="23028">MSMRFFKYALVIFFIACVIAEEDDEDEDRREDGNSNTTPTGTPNEATSTPAARPAETSTAGRNSGDEAHGDGAANGHSNSGLTNTPSEVSSTRVPTPSGSPTSGRNSDAQGKPGGQGLSFLLPKGKGIDQKRLRPRCFLRPEEGNCAGSHLLKRWWYDQNSETCKQVNFPVCDRKMRLFFSCKMCLQRCVRSKSGKDKTRWIQKVCGTKL</sequence>
<dbReference type="GO" id="GO:0004867">
    <property type="term" value="F:serine-type endopeptidase inhibitor activity"/>
    <property type="evidence" value="ECO:0007669"/>
    <property type="project" value="InterPro"/>
</dbReference>
<evidence type="ECO:0000256" key="2">
    <source>
        <dbReference type="SAM" id="SignalP"/>
    </source>
</evidence>
<dbReference type="InterPro" id="IPR036880">
    <property type="entry name" value="Kunitz_BPTI_sf"/>
</dbReference>